<proteinExistence type="predicted"/>
<comment type="caution">
    <text evidence="1">The sequence shown here is derived from an EMBL/GenBank/DDBJ whole genome shotgun (WGS) entry which is preliminary data.</text>
</comment>
<dbReference type="Proteomes" id="UP000008367">
    <property type="component" value="Unassembled WGS sequence"/>
</dbReference>
<dbReference type="EMBL" id="AJSR01002725">
    <property type="protein sequence ID" value="EKM28009.1"/>
    <property type="molecule type" value="Genomic_DNA"/>
</dbReference>
<organism evidence="1 2">
    <name type="scientific">Vibrio harveyi</name>
    <name type="common">Beneckea harveyi</name>
    <dbReference type="NCBI Taxonomy" id="669"/>
    <lineage>
        <taxon>Bacteria</taxon>
        <taxon>Pseudomonadati</taxon>
        <taxon>Pseudomonadota</taxon>
        <taxon>Gammaproteobacteria</taxon>
        <taxon>Vibrionales</taxon>
        <taxon>Vibrionaceae</taxon>
        <taxon>Vibrio</taxon>
    </lineage>
</organism>
<name>A0A454CNM8_VIBHA</name>
<reference evidence="1 2" key="1">
    <citation type="submission" date="2012-10" db="EMBL/GenBank/DDBJ databases">
        <title>Genome sequence of Vibrio Cholerae HENC-02.</title>
        <authorList>
            <person name="Eppinger M."/>
            <person name="Hasan N.A."/>
            <person name="Sengamalay N."/>
            <person name="Hine E."/>
            <person name="Su Q."/>
            <person name="Daugherty S.C."/>
            <person name="Young S."/>
            <person name="Sadzewicz L."/>
            <person name="Tallon L."/>
            <person name="Cebula T.A."/>
            <person name="Ravel J."/>
            <person name="Colwell R.R."/>
        </authorList>
    </citation>
    <scope>NUCLEOTIDE SEQUENCE [LARGE SCALE GENOMIC DNA]</scope>
    <source>
        <strain evidence="1 2">HENC-02</strain>
    </source>
</reference>
<protein>
    <submittedName>
        <fullName evidence="1">Uncharacterized protein</fullName>
    </submittedName>
</protein>
<feature type="non-terminal residue" evidence="1">
    <location>
        <position position="1"/>
    </location>
</feature>
<gene>
    <name evidence="1" type="ORF">VCHENC02_0005</name>
</gene>
<evidence type="ECO:0000313" key="2">
    <source>
        <dbReference type="Proteomes" id="UP000008367"/>
    </source>
</evidence>
<evidence type="ECO:0000313" key="1">
    <source>
        <dbReference type="EMBL" id="EKM28009.1"/>
    </source>
</evidence>
<dbReference type="AlphaFoldDB" id="A0A454CNM8"/>
<accession>A0A454CNM8</accession>
<sequence>LTLATEEAPANSVPAAAVIRRVRALIGITGRKAHAGGLLSQM</sequence>